<feature type="transmembrane region" description="Helical" evidence="5">
    <location>
        <begin position="367"/>
        <end position="386"/>
    </location>
</feature>
<dbReference type="InterPro" id="IPR036259">
    <property type="entry name" value="MFS_trans_sf"/>
</dbReference>
<dbReference type="Pfam" id="PF07690">
    <property type="entry name" value="MFS_1"/>
    <property type="match status" value="1"/>
</dbReference>
<dbReference type="InterPro" id="IPR011701">
    <property type="entry name" value="MFS"/>
</dbReference>
<comment type="caution">
    <text evidence="7">The sequence shown here is derived from an EMBL/GenBank/DDBJ whole genome shotgun (WGS) entry which is preliminary data.</text>
</comment>
<feature type="transmembrane region" description="Helical" evidence="5">
    <location>
        <begin position="248"/>
        <end position="269"/>
    </location>
</feature>
<keyword evidence="2 5" id="KW-0812">Transmembrane</keyword>
<feature type="transmembrane region" description="Helical" evidence="5">
    <location>
        <begin position="84"/>
        <end position="102"/>
    </location>
</feature>
<evidence type="ECO:0000256" key="5">
    <source>
        <dbReference type="SAM" id="Phobius"/>
    </source>
</evidence>
<dbReference type="SUPFAM" id="SSF103473">
    <property type="entry name" value="MFS general substrate transporter"/>
    <property type="match status" value="1"/>
</dbReference>
<feature type="transmembrane region" description="Helical" evidence="5">
    <location>
        <begin position="214"/>
        <end position="232"/>
    </location>
</feature>
<dbReference type="Gene3D" id="1.20.1250.20">
    <property type="entry name" value="MFS general substrate transporter like domains"/>
    <property type="match status" value="2"/>
</dbReference>
<accession>A0ABP8PDL6</accession>
<feature type="transmembrane region" description="Helical" evidence="5">
    <location>
        <begin position="308"/>
        <end position="330"/>
    </location>
</feature>
<keyword evidence="4 5" id="KW-0472">Membrane</keyword>
<dbReference type="InterPro" id="IPR051788">
    <property type="entry name" value="MFS_Transporter"/>
</dbReference>
<evidence type="ECO:0000256" key="3">
    <source>
        <dbReference type="ARBA" id="ARBA00022989"/>
    </source>
</evidence>
<evidence type="ECO:0000256" key="1">
    <source>
        <dbReference type="ARBA" id="ARBA00004651"/>
    </source>
</evidence>
<organism evidence="7 8">
    <name type="scientific">Actinoallomurus oryzae</name>
    <dbReference type="NCBI Taxonomy" id="502180"/>
    <lineage>
        <taxon>Bacteria</taxon>
        <taxon>Bacillati</taxon>
        <taxon>Actinomycetota</taxon>
        <taxon>Actinomycetes</taxon>
        <taxon>Streptosporangiales</taxon>
        <taxon>Thermomonosporaceae</taxon>
        <taxon>Actinoallomurus</taxon>
    </lineage>
</organism>
<feature type="transmembrane region" description="Helical" evidence="5">
    <location>
        <begin position="342"/>
        <end position="361"/>
    </location>
</feature>
<dbReference type="CDD" id="cd17393">
    <property type="entry name" value="MFS_MosC_like"/>
    <property type="match status" value="1"/>
</dbReference>
<feature type="domain" description="Major facilitator superfamily (MFS) profile" evidence="6">
    <location>
        <begin position="219"/>
        <end position="409"/>
    </location>
</feature>
<dbReference type="InterPro" id="IPR020846">
    <property type="entry name" value="MFS_dom"/>
</dbReference>
<sequence length="409" mass="41256">MFRGGAVTAEIDRQARRGRLAAYAAFGVQGLSFAALVTRIPEIQKAHHLSDGTLALVLLAVPVVAGVGSVLAGTLMPRYGSGPVLRVAQPLVLLSILAIGVAPGNPALYAATALFGLFVGAVDASMNAQAVTAETRYGKSLLTGFHAIWSAAGILAGLWIALANRVDMGLGTGFAVPAVLGLVVSLSSGHRLYPRAMESAGPSGDQLRAAAKRVPWRPIVVIGVAVTCMYIADSATSSYSAKYLKDDLHAAGAVAPLAYVAYQVCMMLSRTGADFVVRAYGAARVVAVGAVIGGLGLLAAALAPDPAVAIAGFAVAGLGLAVVVPTSFSAAGRLDPTGLGIAVARVNVFNYVGFVLGAVIAGAVASVLWIAYAVGAALTLVILGAARGFEPAPLARVGQDAPVAERPVA</sequence>
<dbReference type="PANTHER" id="PTHR23514:SF13">
    <property type="entry name" value="INNER MEMBRANE PROTEIN YBJJ"/>
    <property type="match status" value="1"/>
</dbReference>
<dbReference type="PANTHER" id="PTHR23514">
    <property type="entry name" value="BYPASS OF STOP CODON PROTEIN 6"/>
    <property type="match status" value="1"/>
</dbReference>
<feature type="transmembrane region" description="Helical" evidence="5">
    <location>
        <begin position="108"/>
        <end position="128"/>
    </location>
</feature>
<dbReference type="Proteomes" id="UP001500503">
    <property type="component" value="Unassembled WGS sequence"/>
</dbReference>
<gene>
    <name evidence="7" type="ORF">GCM10023191_010160</name>
</gene>
<feature type="transmembrane region" description="Helical" evidence="5">
    <location>
        <begin position="20"/>
        <end position="40"/>
    </location>
</feature>
<evidence type="ECO:0000313" key="8">
    <source>
        <dbReference type="Proteomes" id="UP001500503"/>
    </source>
</evidence>
<evidence type="ECO:0000313" key="7">
    <source>
        <dbReference type="EMBL" id="GAA4485464.1"/>
    </source>
</evidence>
<dbReference type="EMBL" id="BAABHF010000010">
    <property type="protein sequence ID" value="GAA4485464.1"/>
    <property type="molecule type" value="Genomic_DNA"/>
</dbReference>
<feature type="transmembrane region" description="Helical" evidence="5">
    <location>
        <begin position="174"/>
        <end position="193"/>
    </location>
</feature>
<evidence type="ECO:0000256" key="4">
    <source>
        <dbReference type="ARBA" id="ARBA00023136"/>
    </source>
</evidence>
<comment type="subcellular location">
    <subcellularLocation>
        <location evidence="1">Cell membrane</location>
        <topology evidence="1">Multi-pass membrane protein</topology>
    </subcellularLocation>
</comment>
<feature type="transmembrane region" description="Helical" evidence="5">
    <location>
        <begin position="140"/>
        <end position="162"/>
    </location>
</feature>
<proteinExistence type="predicted"/>
<evidence type="ECO:0000259" key="6">
    <source>
        <dbReference type="PROSITE" id="PS50850"/>
    </source>
</evidence>
<reference evidence="8" key="1">
    <citation type="journal article" date="2019" name="Int. J. Syst. Evol. Microbiol.">
        <title>The Global Catalogue of Microorganisms (GCM) 10K type strain sequencing project: providing services to taxonomists for standard genome sequencing and annotation.</title>
        <authorList>
            <consortium name="The Broad Institute Genomics Platform"/>
            <consortium name="The Broad Institute Genome Sequencing Center for Infectious Disease"/>
            <person name="Wu L."/>
            <person name="Ma J."/>
        </authorList>
    </citation>
    <scope>NUCLEOTIDE SEQUENCE [LARGE SCALE GENOMIC DNA]</scope>
    <source>
        <strain evidence="8">JCM 17933</strain>
    </source>
</reference>
<protein>
    <submittedName>
        <fullName evidence="7">MFS transporter</fullName>
    </submittedName>
</protein>
<feature type="transmembrane region" description="Helical" evidence="5">
    <location>
        <begin position="52"/>
        <end position="72"/>
    </location>
</feature>
<dbReference type="PROSITE" id="PS50850">
    <property type="entry name" value="MFS"/>
    <property type="match status" value="1"/>
</dbReference>
<evidence type="ECO:0000256" key="2">
    <source>
        <dbReference type="ARBA" id="ARBA00022692"/>
    </source>
</evidence>
<feature type="transmembrane region" description="Helical" evidence="5">
    <location>
        <begin position="281"/>
        <end position="302"/>
    </location>
</feature>
<keyword evidence="8" id="KW-1185">Reference proteome</keyword>
<keyword evidence="3 5" id="KW-1133">Transmembrane helix</keyword>
<name>A0ABP8PDL6_9ACTN</name>